<evidence type="ECO:0000313" key="3">
    <source>
        <dbReference type="Proteomes" id="UP000603317"/>
    </source>
</evidence>
<comment type="caution">
    <text evidence="2">The sequence shown here is derived from an EMBL/GenBank/DDBJ whole genome shotgun (WGS) entry which is preliminary data.</text>
</comment>
<feature type="transmembrane region" description="Helical" evidence="1">
    <location>
        <begin position="376"/>
        <end position="393"/>
    </location>
</feature>
<dbReference type="Pfam" id="PF13641">
    <property type="entry name" value="Glyco_tranf_2_3"/>
    <property type="match status" value="1"/>
</dbReference>
<evidence type="ECO:0008006" key="4">
    <source>
        <dbReference type="Google" id="ProtNLM"/>
    </source>
</evidence>
<dbReference type="NCBIfam" id="NF011307">
    <property type="entry name" value="PRK14716.1-5"/>
    <property type="match status" value="1"/>
</dbReference>
<dbReference type="EMBL" id="BMID01000001">
    <property type="protein sequence ID" value="GFZ99713.1"/>
    <property type="molecule type" value="Genomic_DNA"/>
</dbReference>
<keyword evidence="1" id="KW-0472">Membrane</keyword>
<keyword evidence="3" id="KW-1185">Reference proteome</keyword>
<reference evidence="3" key="1">
    <citation type="journal article" date="2019" name="Int. J. Syst. Evol. Microbiol.">
        <title>The Global Catalogue of Microorganisms (GCM) 10K type strain sequencing project: providing services to taxonomists for standard genome sequencing and annotation.</title>
        <authorList>
            <consortium name="The Broad Institute Genomics Platform"/>
            <consortium name="The Broad Institute Genome Sequencing Center for Infectious Disease"/>
            <person name="Wu L."/>
            <person name="Ma J."/>
        </authorList>
    </citation>
    <scope>NUCLEOTIDE SEQUENCE [LARGE SCALE GENOMIC DNA]</scope>
    <source>
        <strain evidence="3">CGMCC 1.15297</strain>
    </source>
</reference>
<keyword evidence="1" id="KW-1133">Transmembrane helix</keyword>
<evidence type="ECO:0000256" key="1">
    <source>
        <dbReference type="SAM" id="Phobius"/>
    </source>
</evidence>
<protein>
    <recommendedName>
        <fullName evidence="4">Glycosyl transferase family protein</fullName>
    </recommendedName>
</protein>
<dbReference type="Proteomes" id="UP000603317">
    <property type="component" value="Unassembled WGS sequence"/>
</dbReference>
<feature type="transmembrane region" description="Helical" evidence="1">
    <location>
        <begin position="345"/>
        <end position="364"/>
    </location>
</feature>
<feature type="transmembrane region" description="Helical" evidence="1">
    <location>
        <begin position="23"/>
        <end position="48"/>
    </location>
</feature>
<dbReference type="InterPro" id="IPR029044">
    <property type="entry name" value="Nucleotide-diphossugar_trans"/>
</dbReference>
<accession>A0ABQ1F4T8</accession>
<gene>
    <name evidence="2" type="ORF">GCM10010923_05130</name>
</gene>
<dbReference type="SUPFAM" id="SSF53448">
    <property type="entry name" value="Nucleotide-diphospho-sugar transferases"/>
    <property type="match status" value="1"/>
</dbReference>
<name>A0ABQ1F4T8_9SPHN</name>
<keyword evidence="1" id="KW-0812">Transmembrane</keyword>
<evidence type="ECO:0000313" key="2">
    <source>
        <dbReference type="EMBL" id="GFZ99713.1"/>
    </source>
</evidence>
<organism evidence="2 3">
    <name type="scientific">Blastomonas marina</name>
    <dbReference type="NCBI Taxonomy" id="1867408"/>
    <lineage>
        <taxon>Bacteria</taxon>
        <taxon>Pseudomonadati</taxon>
        <taxon>Pseudomonadota</taxon>
        <taxon>Alphaproteobacteria</taxon>
        <taxon>Sphingomonadales</taxon>
        <taxon>Sphingomonadaceae</taxon>
        <taxon>Blastomonas</taxon>
    </lineage>
</organism>
<sequence>MDAEALLPLAPQLHWLSLLERELFLFAAFWLVLGALDELAVDLAWLWLRATGRIPTRRADPPPPRLSGHTAVFVAAWDEAAILATTLTQVSLAWPQPELRLFVGVYRNDPATFAAACRGAAHDPRIRIVVHDRPGPTTKADCLNGLYRALEREETRHGLVFRTVILQDAEDMVHPAAIGVIDRAIGTTAMVQLPVRPALAGGTRFVSGHYADEFAESHTKGLVVRDALGLDLPAAGVGCAVERGMLRLLVAAGSEGPFAADSLTEDYELGFRIRRMGGGSRFLRLRDSNGELIATTSYFPNEIGPAARQKARWIHGIAFQGWDRLGWAGSWANRWMMLRDRRGPMAALVLGTAYLLLAIEAVLLLSGTPHADNSVWAPWLWSFATFLMLSVLWRSTWRAAFVAREYGWCEAGFAVLRIPVANVIGIMAGWRALAAYCGNLRGAALRWDKTTHAVHPAAGVRLGSPT</sequence>
<proteinExistence type="predicted"/>
<dbReference type="RefSeq" id="WP_188641214.1">
    <property type="nucleotide sequence ID" value="NZ_BMID01000001.1"/>
</dbReference>